<accession>A0A8E2E2E5</accession>
<organism evidence="2 3">
    <name type="scientific">Lepidopterella palustris CBS 459.81</name>
    <dbReference type="NCBI Taxonomy" id="1314670"/>
    <lineage>
        <taxon>Eukaryota</taxon>
        <taxon>Fungi</taxon>
        <taxon>Dikarya</taxon>
        <taxon>Ascomycota</taxon>
        <taxon>Pezizomycotina</taxon>
        <taxon>Dothideomycetes</taxon>
        <taxon>Pleosporomycetidae</taxon>
        <taxon>Mytilinidiales</taxon>
        <taxon>Argynnaceae</taxon>
        <taxon>Lepidopterella</taxon>
    </lineage>
</organism>
<evidence type="ECO:0000313" key="3">
    <source>
        <dbReference type="Proteomes" id="UP000250266"/>
    </source>
</evidence>
<evidence type="ECO:0008006" key="4">
    <source>
        <dbReference type="Google" id="ProtNLM"/>
    </source>
</evidence>
<dbReference type="Proteomes" id="UP000250266">
    <property type="component" value="Unassembled WGS sequence"/>
</dbReference>
<feature type="chain" id="PRO_5034063090" description="Secreted protein" evidence="1">
    <location>
        <begin position="19"/>
        <end position="114"/>
    </location>
</feature>
<name>A0A8E2E2E5_9PEZI</name>
<sequence>MSWAITFWSLRFWLRGSCSSIGVSTSPYAIREIPAKGYARRHLNSSLNLNHQTDFYQPRIRLLRRRLFRLLSPIPLQTQLVRMSSSASHTLSSGSASRLLKSINRPHLPSGRVC</sequence>
<evidence type="ECO:0000256" key="1">
    <source>
        <dbReference type="SAM" id="SignalP"/>
    </source>
</evidence>
<dbReference type="AlphaFoldDB" id="A0A8E2E2E5"/>
<protein>
    <recommendedName>
        <fullName evidence="4">Secreted protein</fullName>
    </recommendedName>
</protein>
<keyword evidence="1" id="KW-0732">Signal</keyword>
<reference evidence="2 3" key="1">
    <citation type="journal article" date="2016" name="Nat. Commun.">
        <title>Ectomycorrhizal ecology is imprinted in the genome of the dominant symbiotic fungus Cenococcum geophilum.</title>
        <authorList>
            <consortium name="DOE Joint Genome Institute"/>
            <person name="Peter M."/>
            <person name="Kohler A."/>
            <person name="Ohm R.A."/>
            <person name="Kuo A."/>
            <person name="Krutzmann J."/>
            <person name="Morin E."/>
            <person name="Arend M."/>
            <person name="Barry K.W."/>
            <person name="Binder M."/>
            <person name="Choi C."/>
            <person name="Clum A."/>
            <person name="Copeland A."/>
            <person name="Grisel N."/>
            <person name="Haridas S."/>
            <person name="Kipfer T."/>
            <person name="LaButti K."/>
            <person name="Lindquist E."/>
            <person name="Lipzen A."/>
            <person name="Maire R."/>
            <person name="Meier B."/>
            <person name="Mihaltcheva S."/>
            <person name="Molinier V."/>
            <person name="Murat C."/>
            <person name="Poggeler S."/>
            <person name="Quandt C.A."/>
            <person name="Sperisen C."/>
            <person name="Tritt A."/>
            <person name="Tisserant E."/>
            <person name="Crous P.W."/>
            <person name="Henrissat B."/>
            <person name="Nehls U."/>
            <person name="Egli S."/>
            <person name="Spatafora J.W."/>
            <person name="Grigoriev I.V."/>
            <person name="Martin F.M."/>
        </authorList>
    </citation>
    <scope>NUCLEOTIDE SEQUENCE [LARGE SCALE GENOMIC DNA]</scope>
    <source>
        <strain evidence="2 3">CBS 459.81</strain>
    </source>
</reference>
<evidence type="ECO:0000313" key="2">
    <source>
        <dbReference type="EMBL" id="OCK76020.1"/>
    </source>
</evidence>
<dbReference type="EMBL" id="KV745251">
    <property type="protein sequence ID" value="OCK76020.1"/>
    <property type="molecule type" value="Genomic_DNA"/>
</dbReference>
<gene>
    <name evidence="2" type="ORF">K432DRAFT_156292</name>
</gene>
<keyword evidence="3" id="KW-1185">Reference proteome</keyword>
<proteinExistence type="predicted"/>
<feature type="signal peptide" evidence="1">
    <location>
        <begin position="1"/>
        <end position="18"/>
    </location>
</feature>